<evidence type="ECO:0000313" key="2">
    <source>
        <dbReference type="EMBL" id="KAK8896038.1"/>
    </source>
</evidence>
<dbReference type="EMBL" id="JAPFFF010000002">
    <property type="protein sequence ID" value="KAK8896038.1"/>
    <property type="molecule type" value="Genomic_DNA"/>
</dbReference>
<protein>
    <recommendedName>
        <fullName evidence="1">C2 domain-containing protein</fullName>
    </recommendedName>
</protein>
<gene>
    <name evidence="2" type="ORF">M9Y10_013926</name>
</gene>
<organism evidence="2 3">
    <name type="scientific">Tritrichomonas musculus</name>
    <dbReference type="NCBI Taxonomy" id="1915356"/>
    <lineage>
        <taxon>Eukaryota</taxon>
        <taxon>Metamonada</taxon>
        <taxon>Parabasalia</taxon>
        <taxon>Tritrichomonadida</taxon>
        <taxon>Tritrichomonadidae</taxon>
        <taxon>Tritrichomonas</taxon>
    </lineage>
</organism>
<name>A0ABR2KYB9_9EUKA</name>
<sequence>MLDLFIVKGENFPELILKSNVCVAVEFLSPSNKIIPFGQTLFVKKSNNPIWDNDCITPFTIPVFSTKKSEIIFKIYDQKDNKDDYVGKVNFSFNTADENWVNRLFSLNIPCQNNKIVHNATLFIKIQTNFEQLVDIMPFQFGKYAHVYSYYSFKEIQKNMIKPDLSFLIISKIDPSFSKNFKEFNTNDISLNMDPICNKPTLTGNSSLLNFDLNKSAEIHNFLFVPILCSNGYSGDIFINFAFISSNKKKDVRKPQLGATYKINVQKERMLSFPIVFDFDKETKIPKFYHMAAINYEISMSSDQFISKISNNALYSVLSGQGPIKSKKLLSIKKVVAFFKSEYPKVLNISFTLNQKTDHSISAAAYTENFALVGRISAVSNHTDLEDALSYTYHQNPDDSSVFKKNEIFINLTILDKKFKDVKFILIIIVSPSYEILKGKMPITHISDADSFSTIIDFQPDVEDYQSAWMPLVFCKNEKGSFDVVTISKFFRSPKPFEAQILMKKFLRNENIMQEYLK</sequence>
<proteinExistence type="predicted"/>
<dbReference type="Pfam" id="PF00168">
    <property type="entry name" value="C2"/>
    <property type="match status" value="1"/>
</dbReference>
<dbReference type="Gene3D" id="2.60.40.150">
    <property type="entry name" value="C2 domain"/>
    <property type="match status" value="1"/>
</dbReference>
<dbReference type="Proteomes" id="UP001470230">
    <property type="component" value="Unassembled WGS sequence"/>
</dbReference>
<evidence type="ECO:0000313" key="3">
    <source>
        <dbReference type="Proteomes" id="UP001470230"/>
    </source>
</evidence>
<feature type="domain" description="C2" evidence="1">
    <location>
        <begin position="1"/>
        <end position="109"/>
    </location>
</feature>
<evidence type="ECO:0000259" key="1">
    <source>
        <dbReference type="PROSITE" id="PS50004"/>
    </source>
</evidence>
<dbReference type="CDD" id="cd00030">
    <property type="entry name" value="C2"/>
    <property type="match status" value="1"/>
</dbReference>
<dbReference type="InterPro" id="IPR000008">
    <property type="entry name" value="C2_dom"/>
</dbReference>
<dbReference type="PROSITE" id="PS50004">
    <property type="entry name" value="C2"/>
    <property type="match status" value="1"/>
</dbReference>
<dbReference type="SMART" id="SM00239">
    <property type="entry name" value="C2"/>
    <property type="match status" value="1"/>
</dbReference>
<dbReference type="InterPro" id="IPR035892">
    <property type="entry name" value="C2_domain_sf"/>
</dbReference>
<keyword evidence="3" id="KW-1185">Reference proteome</keyword>
<dbReference type="SUPFAM" id="SSF49562">
    <property type="entry name" value="C2 domain (Calcium/lipid-binding domain, CaLB)"/>
    <property type="match status" value="1"/>
</dbReference>
<accession>A0ABR2KYB9</accession>
<comment type="caution">
    <text evidence="2">The sequence shown here is derived from an EMBL/GenBank/DDBJ whole genome shotgun (WGS) entry which is preliminary data.</text>
</comment>
<reference evidence="2 3" key="1">
    <citation type="submission" date="2024-04" db="EMBL/GenBank/DDBJ databases">
        <title>Tritrichomonas musculus Genome.</title>
        <authorList>
            <person name="Alves-Ferreira E."/>
            <person name="Grigg M."/>
            <person name="Lorenzi H."/>
            <person name="Galac M."/>
        </authorList>
    </citation>
    <scope>NUCLEOTIDE SEQUENCE [LARGE SCALE GENOMIC DNA]</scope>
    <source>
        <strain evidence="2 3">EAF2021</strain>
    </source>
</reference>